<evidence type="ECO:0000256" key="9">
    <source>
        <dbReference type="HAMAP-Rule" id="MF_01808"/>
    </source>
</evidence>
<dbReference type="AlphaFoldDB" id="A0A7K1YER6"/>
<reference evidence="12 13" key="1">
    <citation type="submission" date="2019-11" db="EMBL/GenBank/DDBJ databases">
        <title>Pedobacter sp. HMF7647 Genome sequencing and assembly.</title>
        <authorList>
            <person name="Kang H."/>
            <person name="Kim H."/>
            <person name="Joh K."/>
        </authorList>
    </citation>
    <scope>NUCLEOTIDE SEQUENCE [LARGE SCALE GENOMIC DNA]</scope>
    <source>
        <strain evidence="12 13">HMF7647</strain>
    </source>
</reference>
<dbReference type="InterPro" id="IPR002104">
    <property type="entry name" value="Integrase_catalytic"/>
</dbReference>
<keyword evidence="5 9" id="KW-0229">DNA integration</keyword>
<keyword evidence="7 9" id="KW-0233">DNA recombination</keyword>
<dbReference type="Proteomes" id="UP000466586">
    <property type="component" value="Unassembled WGS sequence"/>
</dbReference>
<feature type="active site" evidence="9">
    <location>
        <position position="273"/>
    </location>
</feature>
<dbReference type="GO" id="GO:0009037">
    <property type="term" value="F:tyrosine-based site-specific recombinase activity"/>
    <property type="evidence" value="ECO:0007669"/>
    <property type="project" value="UniProtKB-UniRule"/>
</dbReference>
<dbReference type="GO" id="GO:0006313">
    <property type="term" value="P:DNA transposition"/>
    <property type="evidence" value="ECO:0007669"/>
    <property type="project" value="UniProtKB-UniRule"/>
</dbReference>
<dbReference type="PROSITE" id="PS51900">
    <property type="entry name" value="CB"/>
    <property type="match status" value="1"/>
</dbReference>
<dbReference type="Gene3D" id="1.10.443.10">
    <property type="entry name" value="Intergrase catalytic core"/>
    <property type="match status" value="1"/>
</dbReference>
<evidence type="ECO:0000256" key="2">
    <source>
        <dbReference type="ARBA" id="ARBA00022490"/>
    </source>
</evidence>
<feature type="active site" evidence="9">
    <location>
        <position position="153"/>
    </location>
</feature>
<evidence type="ECO:0000256" key="8">
    <source>
        <dbReference type="ARBA" id="ARBA00023306"/>
    </source>
</evidence>
<dbReference type="Pfam" id="PF02899">
    <property type="entry name" value="Phage_int_SAM_1"/>
    <property type="match status" value="1"/>
</dbReference>
<keyword evidence="13" id="KW-1185">Reference proteome</keyword>
<protein>
    <recommendedName>
        <fullName evidence="9">Tyrosine recombinase XerC</fullName>
    </recommendedName>
</protein>
<accession>A0A7K1YER6</accession>
<dbReference type="GO" id="GO:0005737">
    <property type="term" value="C:cytoplasm"/>
    <property type="evidence" value="ECO:0007669"/>
    <property type="project" value="UniProtKB-SubCell"/>
</dbReference>
<gene>
    <name evidence="9" type="primary">xerC</name>
    <name evidence="12" type="ORF">GS399_19155</name>
</gene>
<evidence type="ECO:0000259" key="10">
    <source>
        <dbReference type="PROSITE" id="PS51898"/>
    </source>
</evidence>
<proteinExistence type="inferred from homology"/>
<dbReference type="InterPro" id="IPR010998">
    <property type="entry name" value="Integrase_recombinase_N"/>
</dbReference>
<feature type="domain" description="Tyr recombinase" evidence="10">
    <location>
        <begin position="112"/>
        <end position="295"/>
    </location>
</feature>
<dbReference type="HAMAP" id="MF_01808">
    <property type="entry name" value="Recomb_XerC_XerD"/>
    <property type="match status" value="1"/>
</dbReference>
<dbReference type="InterPro" id="IPR013762">
    <property type="entry name" value="Integrase-like_cat_sf"/>
</dbReference>
<dbReference type="InterPro" id="IPR044068">
    <property type="entry name" value="CB"/>
</dbReference>
<name>A0A7K1YER6_9SPHI</name>
<organism evidence="12 13">
    <name type="scientific">Hufsiella arboris</name>
    <dbReference type="NCBI Taxonomy" id="2695275"/>
    <lineage>
        <taxon>Bacteria</taxon>
        <taxon>Pseudomonadati</taxon>
        <taxon>Bacteroidota</taxon>
        <taxon>Sphingobacteriia</taxon>
        <taxon>Sphingobacteriales</taxon>
        <taxon>Sphingobacteriaceae</taxon>
        <taxon>Hufsiella</taxon>
    </lineage>
</organism>
<comment type="subcellular location">
    <subcellularLocation>
        <location evidence="1 9">Cytoplasm</location>
    </subcellularLocation>
</comment>
<evidence type="ECO:0000256" key="4">
    <source>
        <dbReference type="ARBA" id="ARBA00022829"/>
    </source>
</evidence>
<evidence type="ECO:0000256" key="5">
    <source>
        <dbReference type="ARBA" id="ARBA00022908"/>
    </source>
</evidence>
<keyword evidence="3 9" id="KW-0132">Cell division</keyword>
<dbReference type="RefSeq" id="WP_160846273.1">
    <property type="nucleotide sequence ID" value="NZ_WVHT01000013.1"/>
</dbReference>
<feature type="active site" evidence="9">
    <location>
        <position position="177"/>
    </location>
</feature>
<dbReference type="GO" id="GO:0003677">
    <property type="term" value="F:DNA binding"/>
    <property type="evidence" value="ECO:0007669"/>
    <property type="project" value="UniProtKB-UniRule"/>
</dbReference>
<evidence type="ECO:0000256" key="6">
    <source>
        <dbReference type="ARBA" id="ARBA00023125"/>
    </source>
</evidence>
<evidence type="ECO:0000313" key="12">
    <source>
        <dbReference type="EMBL" id="MXV53094.1"/>
    </source>
</evidence>
<dbReference type="SUPFAM" id="SSF56349">
    <property type="entry name" value="DNA breaking-rejoining enzymes"/>
    <property type="match status" value="1"/>
</dbReference>
<evidence type="ECO:0000259" key="11">
    <source>
        <dbReference type="PROSITE" id="PS51900"/>
    </source>
</evidence>
<evidence type="ECO:0000256" key="1">
    <source>
        <dbReference type="ARBA" id="ARBA00004496"/>
    </source>
</evidence>
<feature type="active site" evidence="9">
    <location>
        <position position="247"/>
    </location>
</feature>
<sequence length="301" mass="35026">MFIERFLQYLQYEKRVSVHTLNAYKNDLDQFSTFLEQSELLIPEVQHQHIRSWLVELLENGREAKTINRKLSALRSLYKFLLRESLIDNDPLVLVVPPKIPKKLPTFVEETKLVQLLDNKIDDPQTLEKAFTDDFFGLRDKLVIEILFGTGIRLAELVNLKQTDIDYQGNVLKVLGKRNKERIVPINFSLKQLLTEYQELKKNQSFDNKSLTLIVTNSGYPVYPKFIYRTVNRYLEMISTQKKKSPHVLRHSFATSLLNDGADINSIKELLGHSNLAATQIYTHNSVERLKLIYKQAHPKA</sequence>
<feature type="active site" evidence="9">
    <location>
        <position position="250"/>
    </location>
</feature>
<keyword evidence="6 9" id="KW-0238">DNA-binding</keyword>
<dbReference type="GO" id="GO:0051301">
    <property type="term" value="P:cell division"/>
    <property type="evidence" value="ECO:0007669"/>
    <property type="project" value="UniProtKB-KW"/>
</dbReference>
<evidence type="ECO:0000256" key="7">
    <source>
        <dbReference type="ARBA" id="ARBA00023172"/>
    </source>
</evidence>
<dbReference type="Pfam" id="PF00589">
    <property type="entry name" value="Phage_integrase"/>
    <property type="match status" value="1"/>
</dbReference>
<comment type="function">
    <text evidence="9">Site-specific tyrosine recombinase, which acts by catalyzing the cutting and rejoining of the recombining DNA molecules. The XerC-XerD complex is essential to convert dimers of the bacterial chromosome into monomers to permit their segregation at cell division. It also contributes to the segregational stability of plasmids.</text>
</comment>
<comment type="similarity">
    <text evidence="9">Belongs to the 'phage' integrase family. XerC subfamily.</text>
</comment>
<keyword evidence="4 9" id="KW-0159">Chromosome partition</keyword>
<evidence type="ECO:0000256" key="3">
    <source>
        <dbReference type="ARBA" id="ARBA00022618"/>
    </source>
</evidence>
<comment type="subunit">
    <text evidence="9">Forms a cyclic heterotetrameric complex composed of two molecules of XerC and two molecules of XerD.</text>
</comment>
<feature type="domain" description="Core-binding (CB)" evidence="11">
    <location>
        <begin position="1"/>
        <end position="82"/>
    </location>
</feature>
<dbReference type="InterPro" id="IPR004107">
    <property type="entry name" value="Integrase_SAM-like_N"/>
</dbReference>
<keyword evidence="8 9" id="KW-0131">Cell cycle</keyword>
<dbReference type="EMBL" id="WVHT01000013">
    <property type="protein sequence ID" value="MXV53094.1"/>
    <property type="molecule type" value="Genomic_DNA"/>
</dbReference>
<dbReference type="InterPro" id="IPR011010">
    <property type="entry name" value="DNA_brk_join_enz"/>
</dbReference>
<dbReference type="InterPro" id="IPR023009">
    <property type="entry name" value="Tyrosine_recombinase_XerC/XerD"/>
</dbReference>
<dbReference type="PANTHER" id="PTHR30349">
    <property type="entry name" value="PHAGE INTEGRASE-RELATED"/>
    <property type="match status" value="1"/>
</dbReference>
<dbReference type="GO" id="GO:0007059">
    <property type="term" value="P:chromosome segregation"/>
    <property type="evidence" value="ECO:0007669"/>
    <property type="project" value="UniProtKB-UniRule"/>
</dbReference>
<dbReference type="PANTHER" id="PTHR30349:SF77">
    <property type="entry name" value="TYROSINE RECOMBINASE XERC"/>
    <property type="match status" value="1"/>
</dbReference>
<dbReference type="InterPro" id="IPR050090">
    <property type="entry name" value="Tyrosine_recombinase_XerCD"/>
</dbReference>
<keyword evidence="2 9" id="KW-0963">Cytoplasm</keyword>
<dbReference type="PROSITE" id="PS51898">
    <property type="entry name" value="TYR_RECOMBINASE"/>
    <property type="match status" value="1"/>
</dbReference>
<evidence type="ECO:0000313" key="13">
    <source>
        <dbReference type="Proteomes" id="UP000466586"/>
    </source>
</evidence>
<dbReference type="Gene3D" id="1.10.150.130">
    <property type="match status" value="1"/>
</dbReference>
<feature type="active site" description="O-(3'-phospho-DNA)-tyrosine intermediate" evidence="9">
    <location>
        <position position="282"/>
    </location>
</feature>
<comment type="caution">
    <text evidence="12">The sequence shown here is derived from an EMBL/GenBank/DDBJ whole genome shotgun (WGS) entry which is preliminary data.</text>
</comment>